<dbReference type="OrthoDB" id="6595841at2759"/>
<organism evidence="2 3">
    <name type="scientific">Aphis craccivora</name>
    <name type="common">Cowpea aphid</name>
    <dbReference type="NCBI Taxonomy" id="307492"/>
    <lineage>
        <taxon>Eukaryota</taxon>
        <taxon>Metazoa</taxon>
        <taxon>Ecdysozoa</taxon>
        <taxon>Arthropoda</taxon>
        <taxon>Hexapoda</taxon>
        <taxon>Insecta</taxon>
        <taxon>Pterygota</taxon>
        <taxon>Neoptera</taxon>
        <taxon>Paraneoptera</taxon>
        <taxon>Hemiptera</taxon>
        <taxon>Sternorrhyncha</taxon>
        <taxon>Aphidomorpha</taxon>
        <taxon>Aphidoidea</taxon>
        <taxon>Aphididae</taxon>
        <taxon>Aphidini</taxon>
        <taxon>Aphis</taxon>
        <taxon>Aphis</taxon>
    </lineage>
</organism>
<dbReference type="EMBL" id="VUJU01002134">
    <property type="protein sequence ID" value="KAF0762484.1"/>
    <property type="molecule type" value="Genomic_DNA"/>
</dbReference>
<dbReference type="Proteomes" id="UP000478052">
    <property type="component" value="Unassembled WGS sequence"/>
</dbReference>
<feature type="region of interest" description="Disordered" evidence="1">
    <location>
        <begin position="1"/>
        <end position="23"/>
    </location>
</feature>
<dbReference type="AlphaFoldDB" id="A0A6G0YWL2"/>
<evidence type="ECO:0000313" key="3">
    <source>
        <dbReference type="Proteomes" id="UP000478052"/>
    </source>
</evidence>
<evidence type="ECO:0000256" key="1">
    <source>
        <dbReference type="SAM" id="MobiDB-lite"/>
    </source>
</evidence>
<reference evidence="2 3" key="1">
    <citation type="submission" date="2019-08" db="EMBL/GenBank/DDBJ databases">
        <title>Whole genome of Aphis craccivora.</title>
        <authorList>
            <person name="Voronova N.V."/>
            <person name="Shulinski R.S."/>
            <person name="Bandarenka Y.V."/>
            <person name="Zhorov D.G."/>
            <person name="Warner D."/>
        </authorList>
    </citation>
    <scope>NUCLEOTIDE SEQUENCE [LARGE SCALE GENOMIC DNA]</scope>
    <source>
        <strain evidence="2">180601</strain>
        <tissue evidence="2">Whole Body</tissue>
    </source>
</reference>
<proteinExistence type="predicted"/>
<keyword evidence="3" id="KW-1185">Reference proteome</keyword>
<gene>
    <name evidence="2" type="ORF">FWK35_00016197</name>
</gene>
<name>A0A6G0YWL2_APHCR</name>
<evidence type="ECO:0000313" key="2">
    <source>
        <dbReference type="EMBL" id="KAF0762484.1"/>
    </source>
</evidence>
<comment type="caution">
    <text evidence="2">The sequence shown here is derived from an EMBL/GenBank/DDBJ whole genome shotgun (WGS) entry which is preliminary data.</text>
</comment>
<protein>
    <submittedName>
        <fullName evidence="2">Polycystic kidney disease 2-like 1 protein</fullName>
    </submittedName>
</protein>
<accession>A0A6G0YWL2</accession>
<sequence length="75" mass="8594">MFRDVLKNEPESNNKDNEDNTGGSDIQWLIKRVDLLENALDDVHKKCDIVIARLDAIRVKLPSNYAEQNLKDNPS</sequence>
<feature type="non-terminal residue" evidence="2">
    <location>
        <position position="75"/>
    </location>
</feature>
<feature type="compositionally biased region" description="Basic and acidic residues" evidence="1">
    <location>
        <begin position="1"/>
        <end position="18"/>
    </location>
</feature>